<evidence type="ECO:0000256" key="1">
    <source>
        <dbReference type="SAM" id="MobiDB-lite"/>
    </source>
</evidence>
<feature type="region of interest" description="Disordered" evidence="1">
    <location>
        <begin position="44"/>
        <end position="128"/>
    </location>
</feature>
<feature type="compositionally biased region" description="Polar residues" evidence="1">
    <location>
        <begin position="58"/>
        <end position="68"/>
    </location>
</feature>
<dbReference type="EMBL" id="MVBN01000003">
    <property type="protein sequence ID" value="OOK76899.1"/>
    <property type="molecule type" value="Genomic_DNA"/>
</dbReference>
<organism evidence="2 3">
    <name type="scientific">Mycobacterium kansasii</name>
    <dbReference type="NCBI Taxonomy" id="1768"/>
    <lineage>
        <taxon>Bacteria</taxon>
        <taxon>Bacillati</taxon>
        <taxon>Actinomycetota</taxon>
        <taxon>Actinomycetes</taxon>
        <taxon>Mycobacteriales</taxon>
        <taxon>Mycobacteriaceae</taxon>
        <taxon>Mycobacterium</taxon>
    </lineage>
</organism>
<evidence type="ECO:0000313" key="3">
    <source>
        <dbReference type="Proteomes" id="UP000188532"/>
    </source>
</evidence>
<accession>A0A1V3XCD9</accession>
<dbReference type="Proteomes" id="UP000188532">
    <property type="component" value="Unassembled WGS sequence"/>
</dbReference>
<sequence length="128" mass="12319">MPDLTHLSDLVQMSDPARLLGGAGLPAMGQLGGATAQMHSLPMEVGPVGSIGQAGSPALTTAAQSASGTPGLPGSAPHAPSRRPQGDGGGGRASGGADAARAPVEGPPTSAEKTARVPIFVNVGVPKA</sequence>
<name>A0A1V3XCD9_MYCKA</name>
<protein>
    <submittedName>
        <fullName evidence="2">Uncharacterized protein</fullName>
    </submittedName>
</protein>
<gene>
    <name evidence="2" type="ORF">BZL29_3434</name>
</gene>
<dbReference type="AlphaFoldDB" id="A0A1V3XCD9"/>
<dbReference type="RefSeq" id="WP_142996689.1">
    <property type="nucleotide sequence ID" value="NZ_BLYZ01000001.1"/>
</dbReference>
<proteinExistence type="predicted"/>
<reference evidence="2 3" key="1">
    <citation type="submission" date="2017-02" db="EMBL/GenBank/DDBJ databases">
        <title>Complete genome sequences of Mycobacterium kansasii strains isolated from rhesus macaques.</title>
        <authorList>
            <person name="Panda A."/>
            <person name="Nagaraj S."/>
            <person name="Zhao X."/>
            <person name="Tettelin H."/>
            <person name="Detolla L.J."/>
        </authorList>
    </citation>
    <scope>NUCLEOTIDE SEQUENCE [LARGE SCALE GENOMIC DNA]</scope>
    <source>
        <strain evidence="2 3">11-3469</strain>
    </source>
</reference>
<evidence type="ECO:0000313" key="2">
    <source>
        <dbReference type="EMBL" id="OOK76899.1"/>
    </source>
</evidence>
<comment type="caution">
    <text evidence="2">The sequence shown here is derived from an EMBL/GenBank/DDBJ whole genome shotgun (WGS) entry which is preliminary data.</text>
</comment>